<dbReference type="CDD" id="cd00118">
    <property type="entry name" value="LysM"/>
    <property type="match status" value="1"/>
</dbReference>
<dbReference type="PROSITE" id="PS51782">
    <property type="entry name" value="LYSM"/>
    <property type="match status" value="1"/>
</dbReference>
<keyword evidence="1" id="KW-0147">Chitin-binding</keyword>
<dbReference type="InterPro" id="IPR018392">
    <property type="entry name" value="LysM"/>
</dbReference>
<dbReference type="InterPro" id="IPR052210">
    <property type="entry name" value="LysM1-like"/>
</dbReference>
<proteinExistence type="predicted"/>
<protein>
    <recommendedName>
        <fullName evidence="4">LysM domain-containing protein</fullName>
    </recommendedName>
</protein>
<dbReference type="PANTHER" id="PTHR34997">
    <property type="entry name" value="AM15"/>
    <property type="match status" value="1"/>
</dbReference>
<dbReference type="Gene3D" id="3.10.350.10">
    <property type="entry name" value="LysM domain"/>
    <property type="match status" value="1"/>
</dbReference>
<evidence type="ECO:0000256" key="2">
    <source>
        <dbReference type="ARBA" id="ARBA00023026"/>
    </source>
</evidence>
<evidence type="ECO:0000313" key="6">
    <source>
        <dbReference type="Proteomes" id="UP000305067"/>
    </source>
</evidence>
<evidence type="ECO:0000259" key="4">
    <source>
        <dbReference type="PROSITE" id="PS51782"/>
    </source>
</evidence>
<keyword evidence="3" id="KW-0732">Signal</keyword>
<sequence>MKAVAITLTFLASLVVASPLSKRECSSIPSEASDNVLRHVCQMAQQRGASEKVLLATFETCWVETHCQNLICGDQDSIGVFQQRPSMGWESYNQIMDIGYSTGKFLDVLIPIAAQNSHLSAGTLAQMAQRSEFPYRYDQNEAKAYQLLARGRQLAGGSSSGGGGSNSGSDCRKTHTVVTGHVCSSVASRYGISVAQLIGWNSSVNGGCTNLKIGQTLCVGQ</sequence>
<gene>
    <name evidence="5" type="ORF">BDV98DRAFT_369429</name>
</gene>
<reference evidence="5 6" key="1">
    <citation type="journal article" date="2019" name="Nat. Ecol. Evol.">
        <title>Megaphylogeny resolves global patterns of mushroom evolution.</title>
        <authorList>
            <person name="Varga T."/>
            <person name="Krizsan K."/>
            <person name="Foldi C."/>
            <person name="Dima B."/>
            <person name="Sanchez-Garcia M."/>
            <person name="Sanchez-Ramirez S."/>
            <person name="Szollosi G.J."/>
            <person name="Szarkandi J.G."/>
            <person name="Papp V."/>
            <person name="Albert L."/>
            <person name="Andreopoulos W."/>
            <person name="Angelini C."/>
            <person name="Antonin V."/>
            <person name="Barry K.W."/>
            <person name="Bougher N.L."/>
            <person name="Buchanan P."/>
            <person name="Buyck B."/>
            <person name="Bense V."/>
            <person name="Catcheside P."/>
            <person name="Chovatia M."/>
            <person name="Cooper J."/>
            <person name="Damon W."/>
            <person name="Desjardin D."/>
            <person name="Finy P."/>
            <person name="Geml J."/>
            <person name="Haridas S."/>
            <person name="Hughes K."/>
            <person name="Justo A."/>
            <person name="Karasinski D."/>
            <person name="Kautmanova I."/>
            <person name="Kiss B."/>
            <person name="Kocsube S."/>
            <person name="Kotiranta H."/>
            <person name="LaButti K.M."/>
            <person name="Lechner B.E."/>
            <person name="Liimatainen K."/>
            <person name="Lipzen A."/>
            <person name="Lukacs Z."/>
            <person name="Mihaltcheva S."/>
            <person name="Morgado L.N."/>
            <person name="Niskanen T."/>
            <person name="Noordeloos M.E."/>
            <person name="Ohm R.A."/>
            <person name="Ortiz-Santana B."/>
            <person name="Ovrebo C."/>
            <person name="Racz N."/>
            <person name="Riley R."/>
            <person name="Savchenko A."/>
            <person name="Shiryaev A."/>
            <person name="Soop K."/>
            <person name="Spirin V."/>
            <person name="Szebenyi C."/>
            <person name="Tomsovsky M."/>
            <person name="Tulloss R.E."/>
            <person name="Uehling J."/>
            <person name="Grigoriev I.V."/>
            <person name="Vagvolgyi C."/>
            <person name="Papp T."/>
            <person name="Martin F.M."/>
            <person name="Miettinen O."/>
            <person name="Hibbett D.S."/>
            <person name="Nagy L.G."/>
        </authorList>
    </citation>
    <scope>NUCLEOTIDE SEQUENCE [LARGE SCALE GENOMIC DNA]</scope>
    <source>
        <strain evidence="5 6">CBS 309.79</strain>
    </source>
</reference>
<dbReference type="EMBL" id="ML178874">
    <property type="protein sequence ID" value="TFK95788.1"/>
    <property type="molecule type" value="Genomic_DNA"/>
</dbReference>
<dbReference type="SMART" id="SM00257">
    <property type="entry name" value="LysM"/>
    <property type="match status" value="1"/>
</dbReference>
<feature type="chain" id="PRO_5023038361" description="LysM domain-containing protein" evidence="3">
    <location>
        <begin position="18"/>
        <end position="221"/>
    </location>
</feature>
<evidence type="ECO:0000256" key="3">
    <source>
        <dbReference type="SAM" id="SignalP"/>
    </source>
</evidence>
<dbReference type="AlphaFoldDB" id="A0A5C3Q6F3"/>
<accession>A0A5C3Q6F3</accession>
<evidence type="ECO:0000256" key="1">
    <source>
        <dbReference type="ARBA" id="ARBA00022669"/>
    </source>
</evidence>
<dbReference type="OrthoDB" id="3012298at2759"/>
<keyword evidence="6" id="KW-1185">Reference proteome</keyword>
<feature type="signal peptide" evidence="3">
    <location>
        <begin position="1"/>
        <end position="17"/>
    </location>
</feature>
<dbReference type="SUPFAM" id="SSF54106">
    <property type="entry name" value="LysM domain"/>
    <property type="match status" value="1"/>
</dbReference>
<name>A0A5C3Q6F3_9AGAR</name>
<dbReference type="PANTHER" id="PTHR34997:SF1">
    <property type="entry name" value="PEPTIDOGLYCAN-BINDING LYSIN DOMAIN"/>
    <property type="match status" value="1"/>
</dbReference>
<evidence type="ECO:0000313" key="5">
    <source>
        <dbReference type="EMBL" id="TFK95788.1"/>
    </source>
</evidence>
<dbReference type="GO" id="GO:0008061">
    <property type="term" value="F:chitin binding"/>
    <property type="evidence" value="ECO:0007669"/>
    <property type="project" value="UniProtKB-KW"/>
</dbReference>
<organism evidence="5 6">
    <name type="scientific">Pterulicium gracile</name>
    <dbReference type="NCBI Taxonomy" id="1884261"/>
    <lineage>
        <taxon>Eukaryota</taxon>
        <taxon>Fungi</taxon>
        <taxon>Dikarya</taxon>
        <taxon>Basidiomycota</taxon>
        <taxon>Agaricomycotina</taxon>
        <taxon>Agaricomycetes</taxon>
        <taxon>Agaricomycetidae</taxon>
        <taxon>Agaricales</taxon>
        <taxon>Pleurotineae</taxon>
        <taxon>Pterulaceae</taxon>
        <taxon>Pterulicium</taxon>
    </lineage>
</organism>
<dbReference type="Proteomes" id="UP000305067">
    <property type="component" value="Unassembled WGS sequence"/>
</dbReference>
<dbReference type="Pfam" id="PF01476">
    <property type="entry name" value="LysM"/>
    <property type="match status" value="1"/>
</dbReference>
<keyword evidence="2" id="KW-0843">Virulence</keyword>
<dbReference type="InterPro" id="IPR036779">
    <property type="entry name" value="LysM_dom_sf"/>
</dbReference>
<feature type="domain" description="LysM" evidence="4">
    <location>
        <begin position="173"/>
        <end position="219"/>
    </location>
</feature>